<name>A0A7J4JF44_9ARCH</name>
<protein>
    <submittedName>
        <fullName evidence="1">Uncharacterized protein</fullName>
    </submittedName>
</protein>
<sequence length="133" mass="14349">MGAGKKALTPKSIDQTIGKTHGELALGEDEGQALLEHLLEPNPAHALYVLRELIEWRVGLRTLYPAFLIGGYSCGPVECLDALVAVNAACQVAERIEKPLALIPLAQAVQTIAARLKAGQRVEIPSKTVFPWE</sequence>
<dbReference type="EMBL" id="DUGH01000080">
    <property type="protein sequence ID" value="HIH16391.1"/>
    <property type="molecule type" value="Genomic_DNA"/>
</dbReference>
<gene>
    <name evidence="1" type="ORF">HA252_03225</name>
</gene>
<dbReference type="Proteomes" id="UP000564964">
    <property type="component" value="Unassembled WGS sequence"/>
</dbReference>
<evidence type="ECO:0000313" key="1">
    <source>
        <dbReference type="EMBL" id="HIH16391.1"/>
    </source>
</evidence>
<accession>A0A7J4JF44</accession>
<organism evidence="1 2">
    <name type="scientific">Candidatus Iainarchaeum sp</name>
    <dbReference type="NCBI Taxonomy" id="3101447"/>
    <lineage>
        <taxon>Archaea</taxon>
        <taxon>Candidatus Iainarchaeota</taxon>
        <taxon>Candidatus Iainarchaeia</taxon>
        <taxon>Candidatus Iainarchaeales</taxon>
        <taxon>Candidatus Iainarchaeaceae</taxon>
        <taxon>Candidatus Iainarchaeum</taxon>
    </lineage>
</organism>
<evidence type="ECO:0000313" key="2">
    <source>
        <dbReference type="Proteomes" id="UP000564964"/>
    </source>
</evidence>
<reference evidence="2" key="1">
    <citation type="journal article" date="2020" name="bioRxiv">
        <title>A rank-normalized archaeal taxonomy based on genome phylogeny resolves widespread incomplete and uneven classifications.</title>
        <authorList>
            <person name="Rinke C."/>
            <person name="Chuvochina M."/>
            <person name="Mussig A.J."/>
            <person name="Chaumeil P.-A."/>
            <person name="Waite D.W."/>
            <person name="Whitman W.B."/>
            <person name="Parks D.H."/>
            <person name="Hugenholtz P."/>
        </authorList>
    </citation>
    <scope>NUCLEOTIDE SEQUENCE [LARGE SCALE GENOMIC DNA]</scope>
</reference>
<proteinExistence type="predicted"/>
<dbReference type="AlphaFoldDB" id="A0A7J4JF44"/>
<comment type="caution">
    <text evidence="1">The sequence shown here is derived from an EMBL/GenBank/DDBJ whole genome shotgun (WGS) entry which is preliminary data.</text>
</comment>